<dbReference type="AlphaFoldDB" id="A0ABD2TB84"/>
<evidence type="ECO:0000313" key="13">
    <source>
        <dbReference type="EMBL" id="KAL3352907.1"/>
    </source>
</evidence>
<dbReference type="SMART" id="SM00401">
    <property type="entry name" value="ZnF_GATA"/>
    <property type="match status" value="1"/>
</dbReference>
<dbReference type="InterPro" id="IPR052138">
    <property type="entry name" value="GATA_ZnFinger_Domain"/>
</dbReference>
<dbReference type="GO" id="GO:0008270">
    <property type="term" value="F:zinc ion binding"/>
    <property type="evidence" value="ECO:0007669"/>
    <property type="project" value="UniProtKB-KW"/>
</dbReference>
<keyword evidence="7" id="KW-0804">Transcription</keyword>
<feature type="compositionally biased region" description="Low complexity" evidence="11">
    <location>
        <begin position="280"/>
        <end position="289"/>
    </location>
</feature>
<evidence type="ECO:0000256" key="6">
    <source>
        <dbReference type="ARBA" id="ARBA00023125"/>
    </source>
</evidence>
<keyword evidence="5" id="KW-0805">Transcription regulation</keyword>
<dbReference type="Pfam" id="PF00320">
    <property type="entry name" value="GATA"/>
    <property type="match status" value="1"/>
</dbReference>
<organism evidence="13 14">
    <name type="scientific">Solanum stoloniferum</name>
    <dbReference type="NCBI Taxonomy" id="62892"/>
    <lineage>
        <taxon>Eukaryota</taxon>
        <taxon>Viridiplantae</taxon>
        <taxon>Streptophyta</taxon>
        <taxon>Embryophyta</taxon>
        <taxon>Tracheophyta</taxon>
        <taxon>Spermatophyta</taxon>
        <taxon>Magnoliopsida</taxon>
        <taxon>eudicotyledons</taxon>
        <taxon>Gunneridae</taxon>
        <taxon>Pentapetalae</taxon>
        <taxon>asterids</taxon>
        <taxon>lamiids</taxon>
        <taxon>Solanales</taxon>
        <taxon>Solanaceae</taxon>
        <taxon>Solanoideae</taxon>
        <taxon>Solaneae</taxon>
        <taxon>Solanum</taxon>
    </lineage>
</organism>
<comment type="caution">
    <text evidence="13">The sequence shown here is derived from an EMBL/GenBank/DDBJ whole genome shotgun (WGS) entry which is preliminary data.</text>
</comment>
<dbReference type="InterPro" id="IPR013088">
    <property type="entry name" value="Znf_NHR/GATA"/>
</dbReference>
<keyword evidence="4" id="KW-0862">Zinc</keyword>
<evidence type="ECO:0000313" key="14">
    <source>
        <dbReference type="Proteomes" id="UP001627284"/>
    </source>
</evidence>
<dbReference type="PANTHER" id="PTHR47255">
    <property type="entry name" value="GATA TRANSCRIPTION FACTOR 22-RELATED"/>
    <property type="match status" value="1"/>
</dbReference>
<feature type="region of interest" description="Disordered" evidence="11">
    <location>
        <begin position="269"/>
        <end position="289"/>
    </location>
</feature>
<evidence type="ECO:0000256" key="1">
    <source>
        <dbReference type="ARBA" id="ARBA00004123"/>
    </source>
</evidence>
<dbReference type="CDD" id="cd00202">
    <property type="entry name" value="ZnF_GATA"/>
    <property type="match status" value="1"/>
</dbReference>
<dbReference type="GO" id="GO:0000976">
    <property type="term" value="F:transcription cis-regulatory region binding"/>
    <property type="evidence" value="ECO:0007669"/>
    <property type="project" value="UniProtKB-ARBA"/>
</dbReference>
<evidence type="ECO:0000256" key="3">
    <source>
        <dbReference type="ARBA" id="ARBA00022771"/>
    </source>
</evidence>
<evidence type="ECO:0000256" key="5">
    <source>
        <dbReference type="ARBA" id="ARBA00023015"/>
    </source>
</evidence>
<keyword evidence="3 10" id="KW-0863">Zinc-finger</keyword>
<dbReference type="GO" id="GO:0005634">
    <property type="term" value="C:nucleus"/>
    <property type="evidence" value="ECO:0007669"/>
    <property type="project" value="UniProtKB-SubCell"/>
</dbReference>
<keyword evidence="2" id="KW-0479">Metal-binding</keyword>
<protein>
    <recommendedName>
        <fullName evidence="12">GATA-type domain-containing protein</fullName>
    </recommendedName>
</protein>
<dbReference type="SUPFAM" id="SSF57716">
    <property type="entry name" value="Glucocorticoid receptor-like (DNA-binding domain)"/>
    <property type="match status" value="1"/>
</dbReference>
<dbReference type="InterPro" id="IPR000679">
    <property type="entry name" value="Znf_GATA"/>
</dbReference>
<keyword evidence="8" id="KW-0539">Nucleus</keyword>
<evidence type="ECO:0000256" key="9">
    <source>
        <dbReference type="ARBA" id="ARBA00024019"/>
    </source>
</evidence>
<keyword evidence="14" id="KW-1185">Reference proteome</keyword>
<dbReference type="PROSITE" id="PS50114">
    <property type="entry name" value="GATA_ZN_FINGER_2"/>
    <property type="match status" value="1"/>
</dbReference>
<evidence type="ECO:0000259" key="12">
    <source>
        <dbReference type="PROSITE" id="PS50114"/>
    </source>
</evidence>
<gene>
    <name evidence="13" type="ORF">AABB24_020733</name>
</gene>
<dbReference type="PROSITE" id="PS00344">
    <property type="entry name" value="GATA_ZN_FINGER_1"/>
    <property type="match status" value="1"/>
</dbReference>
<dbReference type="PANTHER" id="PTHR47255:SF15">
    <property type="entry name" value="GATA TRANSCRIPTION FACTOR 21"/>
    <property type="match status" value="1"/>
</dbReference>
<evidence type="ECO:0000256" key="7">
    <source>
        <dbReference type="ARBA" id="ARBA00023163"/>
    </source>
</evidence>
<evidence type="ECO:0000256" key="4">
    <source>
        <dbReference type="ARBA" id="ARBA00022833"/>
    </source>
</evidence>
<feature type="non-terminal residue" evidence="13">
    <location>
        <position position="1"/>
    </location>
</feature>
<evidence type="ECO:0000256" key="8">
    <source>
        <dbReference type="ARBA" id="ARBA00023242"/>
    </source>
</evidence>
<sequence>STTKFTLLFAMIPNYTNSSSSSSFPFELNNEVHHDYLSHHNNNNNNNIMSLVSPYNNNYQFSSSSTNSSCQTFFNISTTTNIQDQSGYDYHCHQFHQPQHQHEVDNFASRSSGSHDHVEKKNKGLKLTLWKKGEQKMKNLKLEDQKQQIIETDYSSNSSSNNNIIPIRVCSDCNTTKTPLWRSGPKGPKSLCNACGIRQRKARRAAAAAAAATTTTTNNGTNFTSTETTTTMKIKVQQQKHKITKVNTNHVVPFKKRCKFLSNTITTPAPVPAPAPRVGSSSSSSSYNNNNDVQQKKKLCFEDFFVNLSNNLAIHRVFPQDEKEAAMLLMALSSGLVHG</sequence>
<reference evidence="13 14" key="1">
    <citation type="submission" date="2024-05" db="EMBL/GenBank/DDBJ databases">
        <title>De novo assembly of an allotetraploid wild potato.</title>
        <authorList>
            <person name="Hosaka A.J."/>
        </authorList>
    </citation>
    <scope>NUCLEOTIDE SEQUENCE [LARGE SCALE GENOMIC DNA]</scope>
    <source>
        <tissue evidence="13">Young leaves</tissue>
    </source>
</reference>
<keyword evidence="6" id="KW-0238">DNA-binding</keyword>
<dbReference type="EMBL" id="JBJKTR010000012">
    <property type="protein sequence ID" value="KAL3352907.1"/>
    <property type="molecule type" value="Genomic_DNA"/>
</dbReference>
<evidence type="ECO:0000256" key="2">
    <source>
        <dbReference type="ARBA" id="ARBA00022723"/>
    </source>
</evidence>
<comment type="subcellular location">
    <subcellularLocation>
        <location evidence="1">Nucleus</location>
    </subcellularLocation>
</comment>
<proteinExistence type="inferred from homology"/>
<name>A0ABD2TB84_9SOLN</name>
<evidence type="ECO:0000256" key="11">
    <source>
        <dbReference type="SAM" id="MobiDB-lite"/>
    </source>
</evidence>
<feature type="domain" description="GATA-type" evidence="12">
    <location>
        <begin position="168"/>
        <end position="200"/>
    </location>
</feature>
<evidence type="ECO:0000256" key="10">
    <source>
        <dbReference type="PROSITE-ProRule" id="PRU00094"/>
    </source>
</evidence>
<comment type="similarity">
    <text evidence="9">Belongs to the type IV zinc-finger family. Class B subfamily.</text>
</comment>
<dbReference type="Gene3D" id="3.30.50.10">
    <property type="entry name" value="Erythroid Transcription Factor GATA-1, subunit A"/>
    <property type="match status" value="1"/>
</dbReference>
<dbReference type="Proteomes" id="UP001627284">
    <property type="component" value="Unassembled WGS sequence"/>
</dbReference>
<dbReference type="FunFam" id="3.30.50.10:FF:000055">
    <property type="entry name" value="GATA transcription factor 21"/>
    <property type="match status" value="1"/>
</dbReference>
<accession>A0ABD2TB84</accession>